<dbReference type="SUPFAM" id="SSF49447">
    <property type="entry name" value="Second domain of Mu2 adaptin subunit (ap50) of ap2 adaptor"/>
    <property type="match status" value="1"/>
</dbReference>
<dbReference type="InterPro" id="IPR028565">
    <property type="entry name" value="MHD"/>
</dbReference>
<feature type="region of interest" description="Disordered" evidence="11">
    <location>
        <begin position="463"/>
        <end position="553"/>
    </location>
</feature>
<proteinExistence type="inferred from homology"/>
<feature type="coiled-coil region" evidence="10">
    <location>
        <begin position="87"/>
        <end position="156"/>
    </location>
</feature>
<feature type="domain" description="MHD" evidence="12">
    <location>
        <begin position="592"/>
        <end position="860"/>
    </location>
</feature>
<feature type="region of interest" description="Disordered" evidence="11">
    <location>
        <begin position="277"/>
        <end position="323"/>
    </location>
</feature>
<dbReference type="InterPro" id="IPR054713">
    <property type="entry name" value="GMIP/FCHO2-like_FCH"/>
</dbReference>
<dbReference type="CTD" id="115548"/>
<evidence type="ECO:0000256" key="6">
    <source>
        <dbReference type="ARBA" id="ARBA00023054"/>
    </source>
</evidence>
<dbReference type="PANTHER" id="PTHR23065:SF8">
    <property type="entry name" value="F-BAR DOMAIN ONLY PROTEIN 2"/>
    <property type="match status" value="1"/>
</dbReference>
<evidence type="ECO:0000259" key="13">
    <source>
        <dbReference type="PROSITE" id="PS51741"/>
    </source>
</evidence>
<dbReference type="Proteomes" id="UP000694891">
    <property type="component" value="Unplaced"/>
</dbReference>
<protein>
    <recommendedName>
        <fullName evidence="3">F-BAR domain only protein 2</fullName>
    </recommendedName>
</protein>
<accession>A0A9Y4JKM5</accession>
<dbReference type="AlphaFoldDB" id="A0A9Y4JKM5"/>
<dbReference type="RefSeq" id="XP_008274403.1">
    <property type="nucleotide sequence ID" value="XM_008276181.1"/>
</dbReference>
<dbReference type="Gene3D" id="1.20.1270.60">
    <property type="entry name" value="Arfaptin homology (AH) domain/BAR domain"/>
    <property type="match status" value="1"/>
</dbReference>
<reference evidence="15" key="1">
    <citation type="submission" date="2025-08" db="UniProtKB">
        <authorList>
            <consortium name="RefSeq"/>
        </authorList>
    </citation>
    <scope>IDENTIFICATION</scope>
</reference>
<evidence type="ECO:0000256" key="3">
    <source>
        <dbReference type="ARBA" id="ARBA00018998"/>
    </source>
</evidence>
<dbReference type="GO" id="GO:0072583">
    <property type="term" value="P:clathrin-dependent endocytosis"/>
    <property type="evidence" value="ECO:0007669"/>
    <property type="project" value="TreeGrafter"/>
</dbReference>
<dbReference type="GO" id="GO:0005905">
    <property type="term" value="C:clathrin-coated pit"/>
    <property type="evidence" value="ECO:0007669"/>
    <property type="project" value="UniProtKB-SubCell"/>
</dbReference>
<dbReference type="InterPro" id="IPR001060">
    <property type="entry name" value="FCH_dom"/>
</dbReference>
<evidence type="ECO:0000313" key="15">
    <source>
        <dbReference type="RefSeq" id="XP_008274403.1"/>
    </source>
</evidence>
<comment type="similarity">
    <text evidence="2">Belongs to the FCHO family.</text>
</comment>
<evidence type="ECO:0000256" key="8">
    <source>
        <dbReference type="ARBA" id="ARBA00023176"/>
    </source>
</evidence>
<name>A0A9Y4JKM5_9TELE</name>
<keyword evidence="4" id="KW-0597">Phosphoprotein</keyword>
<dbReference type="GeneID" id="103353286"/>
<gene>
    <name evidence="15" type="primary">fcho2</name>
</gene>
<feature type="domain" description="F-BAR" evidence="13">
    <location>
        <begin position="4"/>
        <end position="250"/>
    </location>
</feature>
<feature type="region of interest" description="Disordered" evidence="11">
    <location>
        <begin position="352"/>
        <end position="371"/>
    </location>
</feature>
<feature type="compositionally biased region" description="Low complexity" evidence="11">
    <location>
        <begin position="466"/>
        <end position="475"/>
    </location>
</feature>
<dbReference type="InterPro" id="IPR018808">
    <property type="entry name" value="Muniscin_C"/>
</dbReference>
<comment type="subcellular location">
    <subcellularLocation>
        <location evidence="1">Membrane</location>
        <location evidence="1">Clathrin-coated pit</location>
        <topology evidence="1">Peripheral membrane protein</topology>
        <orientation evidence="1">Cytoplasmic side</orientation>
    </subcellularLocation>
</comment>
<dbReference type="GO" id="GO:0030136">
    <property type="term" value="C:clathrin-coated vesicle"/>
    <property type="evidence" value="ECO:0007669"/>
    <property type="project" value="TreeGrafter"/>
</dbReference>
<dbReference type="GO" id="GO:0005886">
    <property type="term" value="C:plasma membrane"/>
    <property type="evidence" value="ECO:0007669"/>
    <property type="project" value="TreeGrafter"/>
</dbReference>
<dbReference type="PANTHER" id="PTHR23065">
    <property type="entry name" value="PROLINE-SERINE-THREONINE PHOSPHATASE INTERACTING PROTEIN 1"/>
    <property type="match status" value="1"/>
</dbReference>
<feature type="region of interest" description="Disordered" evidence="11">
    <location>
        <begin position="406"/>
        <end position="437"/>
    </location>
</feature>
<dbReference type="PROSITE" id="PS51741">
    <property type="entry name" value="F_BAR"/>
    <property type="match status" value="1"/>
</dbReference>
<evidence type="ECO:0000256" key="5">
    <source>
        <dbReference type="ARBA" id="ARBA00022583"/>
    </source>
</evidence>
<evidence type="ECO:0000256" key="9">
    <source>
        <dbReference type="PROSITE-ProRule" id="PRU01077"/>
    </source>
</evidence>
<dbReference type="PROSITE" id="PS51072">
    <property type="entry name" value="MHD"/>
    <property type="match status" value="1"/>
</dbReference>
<evidence type="ECO:0000256" key="11">
    <source>
        <dbReference type="SAM" id="MobiDB-lite"/>
    </source>
</evidence>
<evidence type="ECO:0000256" key="7">
    <source>
        <dbReference type="ARBA" id="ARBA00023136"/>
    </source>
</evidence>
<dbReference type="SUPFAM" id="SSF103657">
    <property type="entry name" value="BAR/IMD domain-like"/>
    <property type="match status" value="1"/>
</dbReference>
<dbReference type="Gene3D" id="2.60.40.1170">
    <property type="entry name" value="Mu homology domain, subdomain B"/>
    <property type="match status" value="2"/>
</dbReference>
<dbReference type="FunFam" id="2.60.40.1170:FF:000005">
    <property type="entry name" value="SH3-containing GRB2-like protein 3-interacting protein 1 isoform X3"/>
    <property type="match status" value="1"/>
</dbReference>
<dbReference type="GO" id="GO:0060028">
    <property type="term" value="P:convergent extension involved in axis elongation"/>
    <property type="evidence" value="ECO:0007669"/>
    <property type="project" value="UniProtKB-ARBA"/>
</dbReference>
<dbReference type="Pfam" id="PF22699">
    <property type="entry name" value="GMIP-like_FCH"/>
    <property type="match status" value="1"/>
</dbReference>
<evidence type="ECO:0000256" key="4">
    <source>
        <dbReference type="ARBA" id="ARBA00022553"/>
    </source>
</evidence>
<dbReference type="GO" id="GO:0048268">
    <property type="term" value="P:clathrin coat assembly"/>
    <property type="evidence" value="ECO:0007669"/>
    <property type="project" value="TreeGrafter"/>
</dbReference>
<dbReference type="SMART" id="SM00055">
    <property type="entry name" value="FCH"/>
    <property type="match status" value="1"/>
</dbReference>
<feature type="compositionally biased region" description="Low complexity" evidence="11">
    <location>
        <begin position="532"/>
        <end position="550"/>
    </location>
</feature>
<feature type="compositionally biased region" description="Polar residues" evidence="11">
    <location>
        <begin position="406"/>
        <end position="429"/>
    </location>
</feature>
<sequence length="860" mass="94586">MITPYFLENFWGEKNNGFDVLYHNMKHGQISTKELTDFIRERSTIEEAYARSMTKLAKSAGNFSQLGTFAPVWDVFKTSTEKLASCHMELVRKLQELIKEVQKYVEEQAKAHKKTKEEVASTLEAVQNIQTISQSLQKSKENYNAKTVEQERLRKEGATQRDVDKAGVKAKKATETYKSFVEKYATAKSEFEQKMAETAQKFQDIEENHILHMKEIIQSYSQSVDETHIQIGEVHNEFVRNIENTSVESLIQKLAESKGTGKERPGPIEFEECNTAIATEGAKPRKRKPFGIPGRRKDKDTDSTESTEVEAANTANGAPPGYYGSIDIQNANVPQVDAEGFCIRPEVNENDAKENSFYSSSDSEDEDEPRKFHVQIKPVQPNNGTHQNRATIDELKASIGNIILSPSTSGQMRRNQSRITGVSTLSSKAKGSGDELAKTRMPTSYELTNNDLLSLDPFSPTLAVGSSSSVTSSTVPAPNRPTTPLAAGALVPPPRPSSRPKLPTGKLTGINEIVRPFSPPKTSNASPPPTAPLARAESSSSLSSNASLSAGNTPTVEDDVFIAKLPTFEKRCETPAGTSRGPSPVTLASQDALPIAVAFTESVNAYFKGADPTKCIVKITGDMTLSFPMGIIKVFTTNPSPAVLTFKLKNTSRLEQILPNQQLLYSDPSQSDSNSKDFWFNMQALTSYLRKASDQNPSASYYNVDILKYQVLSDGIHSTPLNLAVYWKCTESTTDLRVDYRYNPESMDTPGPLTNVQILVPVDGGVTNKQSLPNSIWNSEQNKCLWKLGDISEKSENEGAGSLRAKFELSNGPSNPSTLAVQFMNEGSTLSGVDMDLQGAGYRLSLNKKRFATGRYMADC</sequence>
<dbReference type="InterPro" id="IPR031160">
    <property type="entry name" value="F_BAR_dom"/>
</dbReference>
<dbReference type="Pfam" id="PF10291">
    <property type="entry name" value="muHD"/>
    <property type="match status" value="1"/>
</dbReference>
<dbReference type="CDD" id="cd07673">
    <property type="entry name" value="F-BAR_FCHO2"/>
    <property type="match status" value="1"/>
</dbReference>
<dbReference type="GO" id="GO:0048488">
    <property type="term" value="P:synaptic vesicle endocytosis"/>
    <property type="evidence" value="ECO:0007669"/>
    <property type="project" value="TreeGrafter"/>
</dbReference>
<keyword evidence="6 9" id="KW-0175">Coiled coil</keyword>
<evidence type="ECO:0000313" key="14">
    <source>
        <dbReference type="Proteomes" id="UP000694891"/>
    </source>
</evidence>
<dbReference type="GO" id="GO:0098793">
    <property type="term" value="C:presynapse"/>
    <property type="evidence" value="ECO:0007669"/>
    <property type="project" value="GOC"/>
</dbReference>
<evidence type="ECO:0000256" key="2">
    <source>
        <dbReference type="ARBA" id="ARBA00011064"/>
    </source>
</evidence>
<organism evidence="14 15">
    <name type="scientific">Stegastes partitus</name>
    <name type="common">bicolor damselfish</name>
    <dbReference type="NCBI Taxonomy" id="144197"/>
    <lineage>
        <taxon>Eukaryota</taxon>
        <taxon>Metazoa</taxon>
        <taxon>Chordata</taxon>
        <taxon>Craniata</taxon>
        <taxon>Vertebrata</taxon>
        <taxon>Euteleostomi</taxon>
        <taxon>Actinopterygii</taxon>
        <taxon>Neopterygii</taxon>
        <taxon>Teleostei</taxon>
        <taxon>Neoteleostei</taxon>
        <taxon>Acanthomorphata</taxon>
        <taxon>Ovalentaria</taxon>
        <taxon>Pomacentridae</taxon>
        <taxon>Stegastes</taxon>
    </lineage>
</organism>
<keyword evidence="8" id="KW-0168">Coated pit</keyword>
<evidence type="ECO:0000256" key="1">
    <source>
        <dbReference type="ARBA" id="ARBA00004283"/>
    </source>
</evidence>
<dbReference type="InterPro" id="IPR030122">
    <property type="entry name" value="FCHo2_F-BAR"/>
</dbReference>
<dbReference type="InterPro" id="IPR027267">
    <property type="entry name" value="AH/BAR_dom_sf"/>
</dbReference>
<keyword evidence="7" id="KW-0472">Membrane</keyword>
<keyword evidence="5" id="KW-0254">Endocytosis</keyword>
<dbReference type="FunFam" id="1.20.1270.60:FF:000016">
    <property type="entry name" value="FCH domain only protein 2"/>
    <property type="match status" value="1"/>
</dbReference>
<evidence type="ECO:0000259" key="12">
    <source>
        <dbReference type="PROSITE" id="PS51072"/>
    </source>
</evidence>
<keyword evidence="14" id="KW-1185">Reference proteome</keyword>
<evidence type="ECO:0000256" key="10">
    <source>
        <dbReference type="SAM" id="Coils"/>
    </source>
</evidence>
<dbReference type="InterPro" id="IPR036168">
    <property type="entry name" value="AP2_Mu_C_sf"/>
</dbReference>